<comment type="caution">
    <text evidence="5">The sequence shown here is derived from an EMBL/GenBank/DDBJ whole genome shotgun (WGS) entry which is preliminary data.</text>
</comment>
<dbReference type="InterPro" id="IPR003819">
    <property type="entry name" value="TauD/TfdA-like"/>
</dbReference>
<feature type="domain" description="TauD/TfdA-like" evidence="4">
    <location>
        <begin position="55"/>
        <end position="341"/>
    </location>
</feature>
<dbReference type="SUPFAM" id="SSF51197">
    <property type="entry name" value="Clavaminate synthase-like"/>
    <property type="match status" value="1"/>
</dbReference>
<gene>
    <name evidence="5" type="ORF">CRM94_15245</name>
</gene>
<dbReference type="InterPro" id="IPR050411">
    <property type="entry name" value="AlphaKG_dependent_hydroxylases"/>
</dbReference>
<keyword evidence="2" id="KW-0560">Oxidoreductase</keyword>
<dbReference type="GO" id="GO:0016706">
    <property type="term" value="F:2-oxoglutarate-dependent dioxygenase activity"/>
    <property type="evidence" value="ECO:0007669"/>
    <property type="project" value="UniProtKB-ARBA"/>
</dbReference>
<dbReference type="AlphaFoldDB" id="A0A2A7SIN1"/>
<organism evidence="5 6">
    <name type="scientific">Burkholderia gladioli</name>
    <name type="common">Pseudomonas marginata</name>
    <name type="synonym">Phytomonas marginata</name>
    <dbReference type="NCBI Taxonomy" id="28095"/>
    <lineage>
        <taxon>Bacteria</taxon>
        <taxon>Pseudomonadati</taxon>
        <taxon>Pseudomonadota</taxon>
        <taxon>Betaproteobacteria</taxon>
        <taxon>Burkholderiales</taxon>
        <taxon>Burkholderiaceae</taxon>
        <taxon>Burkholderia</taxon>
    </lineage>
</organism>
<name>A0A2A7SIN1_BURGA</name>
<dbReference type="EMBL" id="PDDY01000001">
    <property type="protein sequence ID" value="PEH43392.1"/>
    <property type="molecule type" value="Genomic_DNA"/>
</dbReference>
<evidence type="ECO:0000256" key="3">
    <source>
        <dbReference type="ARBA" id="ARBA00023194"/>
    </source>
</evidence>
<keyword evidence="3" id="KW-0045">Antibiotic biosynthesis</keyword>
<reference evidence="6" key="1">
    <citation type="submission" date="2017-09" db="EMBL/GenBank/DDBJ databases">
        <title>FDA dAtabase for Regulatory Grade micrObial Sequences (FDA-ARGOS): Supporting development and validation of Infectious Disease Dx tests.</title>
        <authorList>
            <person name="Minogue T."/>
            <person name="Wolcott M."/>
            <person name="Wasieloski L."/>
            <person name="Aguilar W."/>
            <person name="Moore D."/>
            <person name="Tallon L."/>
            <person name="Sadzewicz L."/>
            <person name="Ott S."/>
            <person name="Zhao X."/>
            <person name="Nagaraj S."/>
            <person name="Vavikolanu K."/>
            <person name="Aluvathingal J."/>
            <person name="Nadendla S."/>
            <person name="Sichtig H."/>
        </authorList>
    </citation>
    <scope>NUCLEOTIDE SEQUENCE [LARGE SCALE GENOMIC DNA]</scope>
    <source>
        <strain evidence="6">FDAARGOS_390</strain>
    </source>
</reference>
<evidence type="ECO:0000313" key="6">
    <source>
        <dbReference type="Proteomes" id="UP000220629"/>
    </source>
</evidence>
<dbReference type="InterPro" id="IPR042098">
    <property type="entry name" value="TauD-like_sf"/>
</dbReference>
<accession>A0A2A7SIN1</accession>
<dbReference type="Proteomes" id="UP000220629">
    <property type="component" value="Unassembled WGS sequence"/>
</dbReference>
<dbReference type="Pfam" id="PF02668">
    <property type="entry name" value="TauD"/>
    <property type="match status" value="1"/>
</dbReference>
<evidence type="ECO:0000259" key="4">
    <source>
        <dbReference type="Pfam" id="PF02668"/>
    </source>
</evidence>
<comment type="cofactor">
    <cofactor evidence="1">
        <name>Fe(2+)</name>
        <dbReference type="ChEBI" id="CHEBI:29033"/>
    </cofactor>
</comment>
<sequence length="354" mass="39805">MNSQTLAPDLDAIDTGSEASAPYPEAAFDGSVRISTLRDGASLPVVFEPARAHDDPVAWASRHREAVDAALCRHAAILFRGFALPTPQDFERFAEALSPGLHGAYGDLPKKEGGRNIYRSTPYPEQEMILFHNESSHLESWPRKQWFYCEVPSPVGGATPLVDIREMIRVLPAELVERIERKSLLYVRTFTEELDLSWREFFKTDDRAVVEARCRAAGTEFRWLEDDAFQMRTRCAGVIRHPSTGERAFFNQVQLHHPYCLGPGVREDLIELVGAERLPRNVCYGDGTPIADEDMALIGQAYEACAVRFDWRRGDVVMLDNMLTAHARDPFEGPRKIVVAMGEMMSREPLEVAA</sequence>
<evidence type="ECO:0000256" key="2">
    <source>
        <dbReference type="ARBA" id="ARBA00023002"/>
    </source>
</evidence>
<dbReference type="PANTHER" id="PTHR10696">
    <property type="entry name" value="GAMMA-BUTYROBETAINE HYDROXYLASE-RELATED"/>
    <property type="match status" value="1"/>
</dbReference>
<dbReference type="GO" id="GO:0017000">
    <property type="term" value="P:antibiotic biosynthetic process"/>
    <property type="evidence" value="ECO:0007669"/>
    <property type="project" value="UniProtKB-KW"/>
</dbReference>
<dbReference type="RefSeq" id="WP_098153054.1">
    <property type="nucleotide sequence ID" value="NZ_CADEWU010000026.1"/>
</dbReference>
<evidence type="ECO:0000256" key="1">
    <source>
        <dbReference type="ARBA" id="ARBA00001954"/>
    </source>
</evidence>
<proteinExistence type="predicted"/>
<evidence type="ECO:0000313" key="5">
    <source>
        <dbReference type="EMBL" id="PEH43392.1"/>
    </source>
</evidence>
<dbReference type="PANTHER" id="PTHR10696:SF56">
    <property type="entry name" value="TAUD_TFDA-LIKE DOMAIN-CONTAINING PROTEIN"/>
    <property type="match status" value="1"/>
</dbReference>
<protein>
    <submittedName>
        <fullName evidence="5">SyrP protein</fullName>
    </submittedName>
</protein>
<dbReference type="Gene3D" id="3.60.130.10">
    <property type="entry name" value="Clavaminate synthase-like"/>
    <property type="match status" value="1"/>
</dbReference>